<dbReference type="SUPFAM" id="SSF51695">
    <property type="entry name" value="PLC-like phosphodiesterases"/>
    <property type="match status" value="1"/>
</dbReference>
<keyword evidence="2" id="KW-1133">Transmembrane helix</keyword>
<dbReference type="Gene3D" id="3.20.20.190">
    <property type="entry name" value="Phosphatidylinositol (PI) phosphodiesterase"/>
    <property type="match status" value="1"/>
</dbReference>
<dbReference type="EMBL" id="BAAANK010000011">
    <property type="protein sequence ID" value="GAA1844783.1"/>
    <property type="molecule type" value="Genomic_DNA"/>
</dbReference>
<gene>
    <name evidence="4" type="ORF">GCM10009750_33910</name>
</gene>
<dbReference type="PANTHER" id="PTHR46211">
    <property type="entry name" value="GLYCEROPHOSPHORYL DIESTER PHOSPHODIESTERASE"/>
    <property type="match status" value="1"/>
</dbReference>
<dbReference type="InterPro" id="IPR017946">
    <property type="entry name" value="PLC-like_Pdiesterase_TIM-brl"/>
</dbReference>
<name>A0ABN2MZF2_9MICO</name>
<dbReference type="Proteomes" id="UP001501746">
    <property type="component" value="Unassembled WGS sequence"/>
</dbReference>
<feature type="domain" description="GP-PDE" evidence="3">
    <location>
        <begin position="100"/>
        <end position="336"/>
    </location>
</feature>
<evidence type="ECO:0000313" key="5">
    <source>
        <dbReference type="Proteomes" id="UP001501746"/>
    </source>
</evidence>
<dbReference type="PROSITE" id="PS51704">
    <property type="entry name" value="GP_PDE"/>
    <property type="match status" value="1"/>
</dbReference>
<evidence type="ECO:0000256" key="2">
    <source>
        <dbReference type="SAM" id="Phobius"/>
    </source>
</evidence>
<dbReference type="PANTHER" id="PTHR46211:SF1">
    <property type="entry name" value="GLYCEROPHOSPHODIESTER PHOSPHODIESTERASE, CYTOPLASMIC"/>
    <property type="match status" value="1"/>
</dbReference>
<dbReference type="Pfam" id="PF03009">
    <property type="entry name" value="GDPD"/>
    <property type="match status" value="1"/>
</dbReference>
<evidence type="ECO:0000313" key="4">
    <source>
        <dbReference type="EMBL" id="GAA1844783.1"/>
    </source>
</evidence>
<dbReference type="InterPro" id="IPR030395">
    <property type="entry name" value="GP_PDE_dom"/>
</dbReference>
<accession>A0ABN2MZF2</accession>
<comment type="caution">
    <text evidence="4">The sequence shown here is derived from an EMBL/GenBank/DDBJ whole genome shotgun (WGS) entry which is preliminary data.</text>
</comment>
<evidence type="ECO:0000259" key="3">
    <source>
        <dbReference type="PROSITE" id="PS51704"/>
    </source>
</evidence>
<feature type="transmembrane region" description="Helical" evidence="2">
    <location>
        <begin position="58"/>
        <end position="79"/>
    </location>
</feature>
<keyword evidence="2" id="KW-0812">Transmembrane</keyword>
<keyword evidence="2" id="KW-0472">Membrane</keyword>
<proteinExistence type="predicted"/>
<organism evidence="4 5">
    <name type="scientific">Agromyces salentinus</name>
    <dbReference type="NCBI Taxonomy" id="269421"/>
    <lineage>
        <taxon>Bacteria</taxon>
        <taxon>Bacillati</taxon>
        <taxon>Actinomycetota</taxon>
        <taxon>Actinomycetes</taxon>
        <taxon>Micrococcales</taxon>
        <taxon>Microbacteriaceae</taxon>
        <taxon>Agromyces</taxon>
    </lineage>
</organism>
<sequence>MERPEPVTRASDAIDPTTASPRARPRSTTSAAPPPRRGTSLGAIRMGRLLAFHPPRRLVRVLAGAIGVTAVSAVILIVGTPTSATAIDVFGALRGPGEPALIIGHRGDRAEAPENTMPSLELAMDRLAYVETDVQMSRDGVPMLFHDTDLERITGDRRSVGDLDARQLQRLDVGAWYGTAFEGERMPTLEAFLEELAERPDARALVELKADWADDEVRTVVGLIDRVGLRGRVVLESFSLETLFAIQRVSPTTPRIMLIRELPADPVPMAERLGLIGFGTTATSVTAEPQALAALHEAEIAVLCYTLNTEDRWEEVGALGVDGIITDEPSELDEWLAVTAPGT</sequence>
<evidence type="ECO:0000256" key="1">
    <source>
        <dbReference type="SAM" id="MobiDB-lite"/>
    </source>
</evidence>
<protein>
    <recommendedName>
        <fullName evidence="3">GP-PDE domain-containing protein</fullName>
    </recommendedName>
</protein>
<keyword evidence="5" id="KW-1185">Reference proteome</keyword>
<reference evidence="5" key="1">
    <citation type="journal article" date="2019" name="Int. J. Syst. Evol. Microbiol.">
        <title>The Global Catalogue of Microorganisms (GCM) 10K type strain sequencing project: providing services to taxonomists for standard genome sequencing and annotation.</title>
        <authorList>
            <consortium name="The Broad Institute Genomics Platform"/>
            <consortium name="The Broad Institute Genome Sequencing Center for Infectious Disease"/>
            <person name="Wu L."/>
            <person name="Ma J."/>
        </authorList>
    </citation>
    <scope>NUCLEOTIDE SEQUENCE [LARGE SCALE GENOMIC DNA]</scope>
    <source>
        <strain evidence="5">JCM 14323</strain>
    </source>
</reference>
<feature type="region of interest" description="Disordered" evidence="1">
    <location>
        <begin position="1"/>
        <end position="40"/>
    </location>
</feature>